<dbReference type="GO" id="GO:0046872">
    <property type="term" value="F:metal ion binding"/>
    <property type="evidence" value="ECO:0007669"/>
    <property type="project" value="UniProtKB-KW"/>
</dbReference>
<evidence type="ECO:0000256" key="8">
    <source>
        <dbReference type="RuleBase" id="RU365033"/>
    </source>
</evidence>
<feature type="compositionally biased region" description="Basic residues" evidence="9">
    <location>
        <begin position="1"/>
        <end position="12"/>
    </location>
</feature>
<sequence length="958" mass="108599">MKSAKNNRKPSIKAKGFQASPNQQRITKFFQKPSSQNAQPEPPNLNASSHVPGVLEINKKIYFKPTLDAEKNKTAQCSTKLPVMAVDEVILISDSESDHELDIPAAAMKGISGPHTCTTSRNGNGENNSDGLQSSKYFEMAVEASKAVVTEDTKQCDNSMGSDSGDEILSQLDIDEIISSQEMLSPSKSDRLSNTSLNSSENVTPKVINTSSSKSPKAKVNYFSPLRRLNSPSKTKNSRNSGGMKSSSPGRSSSQNFKSPNSNRKQSVVREHDNSPKVKKLRFPEDASDSTSTPQFVPYFLKNFTSIIDSVSEDPHSTHLFNEEDASIICKFRSLSTNAKLLYVRLFLRKWKWKIASSIKYPEIKDDLTSVFEELHSAAFIVEIRDVKDELELKSLLEILSAEQIAALAKQMNVTSKKKTKDGLEVALLALTKTKPVFATACSVETIMKRKTLELLGPTYQLNGTCRALFSRMFVMHSPPQYWEDEQEQSSNQLLKMLMSDNGKMLYPQCNINKTTIIYTNRDDLLRFHDAWTIHCSITAHTESKEWEEVVKLGENAFALLQENLQDSEIRNNDEDLPSFLRVYKAGSVLTRIVWLAVEGYQKLKNYKVATSYIHFLLKQNIYLSQYRGRWHERLVINQKQYLKTPLEERKFTLVSALKDEFLQESHKLCISERFDRLMEEIQKPPKKKAKTLASNDATTSKANLDTLLETSIDLFRVCEELPVRTISGEKLLNPNSGKSVFISQQDDDGSTEASSVELFAISYYQKHEGYMHGIHAEGAVVCSLFGLLFWDEIYSEEISDAFHSQYQIAPLDLNFKEFFTRRQGIILDKLQGMRSSWSIQDAMDVLEKNWNQHLNVLSIVNWSVFPDVELAKSLLSRLGLRVMSDICERLARNFRHWRSGFPDLVLWNYKDVIFVEVKGPGDSLSFKQKVWLDFLLTIGAKAEVCHVQAVSNKKIRT</sequence>
<comment type="cofactor">
    <cofactor evidence="8">
        <name>Mg(2+)</name>
        <dbReference type="ChEBI" id="CHEBI:18420"/>
    </cofactor>
    <cofactor evidence="8">
        <name>Mn(2+)</name>
        <dbReference type="ChEBI" id="CHEBI:29035"/>
    </cofactor>
</comment>
<dbReference type="GO" id="GO:0070336">
    <property type="term" value="F:flap-structured DNA binding"/>
    <property type="evidence" value="ECO:0007669"/>
    <property type="project" value="TreeGrafter"/>
</dbReference>
<dbReference type="GO" id="GO:0036297">
    <property type="term" value="P:interstrand cross-link repair"/>
    <property type="evidence" value="ECO:0007669"/>
    <property type="project" value="InterPro"/>
</dbReference>
<gene>
    <name evidence="11" type="ORF">Fcan01_02354</name>
</gene>
<evidence type="ECO:0000256" key="4">
    <source>
        <dbReference type="ARBA" id="ARBA00022723"/>
    </source>
</evidence>
<dbReference type="InterPro" id="IPR049125">
    <property type="entry name" value="FAN1-like_WH"/>
</dbReference>
<dbReference type="InterPro" id="IPR033315">
    <property type="entry name" value="Fan1-like"/>
</dbReference>
<keyword evidence="8" id="KW-0234">DNA repair</keyword>
<keyword evidence="6 8" id="KW-0460">Magnesium</keyword>
<feature type="compositionally biased region" description="Polar residues" evidence="9">
    <location>
        <begin position="182"/>
        <end position="215"/>
    </location>
</feature>
<feature type="compositionally biased region" description="Polar residues" evidence="9">
    <location>
        <begin position="255"/>
        <end position="266"/>
    </location>
</feature>
<keyword evidence="5 8" id="KW-0378">Hydrolase</keyword>
<reference evidence="11 12" key="1">
    <citation type="submission" date="2015-12" db="EMBL/GenBank/DDBJ databases">
        <title>The genome of Folsomia candida.</title>
        <authorList>
            <person name="Faddeeva A."/>
            <person name="Derks M.F."/>
            <person name="Anvar Y."/>
            <person name="Smit S."/>
            <person name="Van Straalen N."/>
            <person name="Roelofs D."/>
        </authorList>
    </citation>
    <scope>NUCLEOTIDE SEQUENCE [LARGE SCALE GENOMIC DNA]</scope>
    <source>
        <strain evidence="11 12">VU population</strain>
        <tissue evidence="11">Whole body</tissue>
    </source>
</reference>
<feature type="region of interest" description="Disordered" evidence="9">
    <location>
        <begin position="182"/>
        <end position="292"/>
    </location>
</feature>
<comment type="function">
    <text evidence="8">Nuclease required for the repair of DNA interstrand cross-links (ICL). Acts as a 5'-3' exonuclease that anchors at a cut end of DNA and cleaves DNA successively at every third nucleotide, allowing to excise an ICL from one strand through flanking incisions.</text>
</comment>
<comment type="catalytic activity">
    <reaction evidence="1 8">
        <text>Hydrolytically removes 5'-nucleotides successively from the 3'-hydroxy termini of 3'-hydroxy-terminated oligonucleotides.</text>
        <dbReference type="EC" id="3.1.4.1"/>
    </reaction>
</comment>
<evidence type="ECO:0000256" key="6">
    <source>
        <dbReference type="ARBA" id="ARBA00022842"/>
    </source>
</evidence>
<organism evidence="11 12">
    <name type="scientific">Folsomia candida</name>
    <name type="common">Springtail</name>
    <dbReference type="NCBI Taxonomy" id="158441"/>
    <lineage>
        <taxon>Eukaryota</taxon>
        <taxon>Metazoa</taxon>
        <taxon>Ecdysozoa</taxon>
        <taxon>Arthropoda</taxon>
        <taxon>Hexapoda</taxon>
        <taxon>Collembola</taxon>
        <taxon>Entomobryomorpha</taxon>
        <taxon>Isotomoidea</taxon>
        <taxon>Isotomidae</taxon>
        <taxon>Proisotominae</taxon>
        <taxon>Folsomia</taxon>
    </lineage>
</organism>
<dbReference type="Gene3D" id="3.40.1350.10">
    <property type="match status" value="1"/>
</dbReference>
<name>A0A226EVM4_FOLCA</name>
<dbReference type="InterPro" id="IPR011856">
    <property type="entry name" value="tRNA_endonuc-like_dom_sf"/>
</dbReference>
<evidence type="ECO:0000256" key="9">
    <source>
        <dbReference type="SAM" id="MobiDB-lite"/>
    </source>
</evidence>
<comment type="caution">
    <text evidence="11">The sequence shown here is derived from an EMBL/GenBank/DDBJ whole genome shotgun (WGS) entry which is preliminary data.</text>
</comment>
<dbReference type="PANTHER" id="PTHR15749">
    <property type="entry name" value="FANCONI-ASSOCIATED NUCLEASE 1"/>
    <property type="match status" value="1"/>
</dbReference>
<dbReference type="OrthoDB" id="76364at2759"/>
<evidence type="ECO:0000313" key="12">
    <source>
        <dbReference type="Proteomes" id="UP000198287"/>
    </source>
</evidence>
<dbReference type="EMBL" id="LNIX01000001">
    <property type="protein sequence ID" value="OXA61250.1"/>
    <property type="molecule type" value="Genomic_DNA"/>
</dbReference>
<evidence type="ECO:0000256" key="1">
    <source>
        <dbReference type="ARBA" id="ARBA00000983"/>
    </source>
</evidence>
<dbReference type="Pfam" id="PF08774">
    <property type="entry name" value="VRR_NUC"/>
    <property type="match status" value="1"/>
</dbReference>
<evidence type="ECO:0000313" key="11">
    <source>
        <dbReference type="EMBL" id="OXA61250.1"/>
    </source>
</evidence>
<dbReference type="CDD" id="cd22326">
    <property type="entry name" value="FAN1-like"/>
    <property type="match status" value="1"/>
</dbReference>
<evidence type="ECO:0000256" key="2">
    <source>
        <dbReference type="ARBA" id="ARBA00005533"/>
    </source>
</evidence>
<keyword evidence="7 8" id="KW-0464">Manganese</keyword>
<feature type="domain" description="VRR-NUC" evidence="10">
    <location>
        <begin position="838"/>
        <end position="950"/>
    </location>
</feature>
<dbReference type="GO" id="GO:0008409">
    <property type="term" value="F:5'-3' exonuclease activity"/>
    <property type="evidence" value="ECO:0007669"/>
    <property type="project" value="TreeGrafter"/>
</dbReference>
<protein>
    <recommendedName>
        <fullName evidence="8">Fanconi-associated nuclease</fullName>
        <ecNumber evidence="8">3.1.4.1</ecNumber>
    </recommendedName>
</protein>
<dbReference type="InterPro" id="IPR049132">
    <property type="entry name" value="FAN1-like_euk"/>
</dbReference>
<dbReference type="GO" id="GO:0005634">
    <property type="term" value="C:nucleus"/>
    <property type="evidence" value="ECO:0007669"/>
    <property type="project" value="UniProtKB-SubCell"/>
</dbReference>
<dbReference type="Pfam" id="PF21315">
    <property type="entry name" value="FAN1_HTH"/>
    <property type="match status" value="1"/>
</dbReference>
<evidence type="ECO:0000259" key="10">
    <source>
        <dbReference type="SMART" id="SM00990"/>
    </source>
</evidence>
<keyword evidence="8" id="KW-0539">Nucleus</keyword>
<keyword evidence="4 8" id="KW-0479">Metal-binding</keyword>
<keyword evidence="3 8" id="KW-0540">Nuclease</keyword>
<dbReference type="GO" id="GO:0017108">
    <property type="term" value="F:5'-flap endonuclease activity"/>
    <property type="evidence" value="ECO:0007669"/>
    <property type="project" value="TreeGrafter"/>
</dbReference>
<dbReference type="InterPro" id="IPR049126">
    <property type="entry name" value="FAN1-like_TPR"/>
</dbReference>
<evidence type="ECO:0000256" key="7">
    <source>
        <dbReference type="ARBA" id="ARBA00023211"/>
    </source>
</evidence>
<dbReference type="Proteomes" id="UP000198287">
    <property type="component" value="Unassembled WGS sequence"/>
</dbReference>
<feature type="region of interest" description="Disordered" evidence="9">
    <location>
        <begin position="112"/>
        <end position="132"/>
    </location>
</feature>
<evidence type="ECO:0000256" key="5">
    <source>
        <dbReference type="ARBA" id="ARBA00022801"/>
    </source>
</evidence>
<dbReference type="EC" id="3.1.4.1" evidence="8"/>
<dbReference type="STRING" id="158441.A0A226EVM4"/>
<feature type="compositionally biased region" description="Low complexity" evidence="9">
    <location>
        <begin position="241"/>
        <end position="254"/>
    </location>
</feature>
<dbReference type="AlphaFoldDB" id="A0A226EVM4"/>
<dbReference type="GO" id="GO:0004528">
    <property type="term" value="F:phosphodiesterase I activity"/>
    <property type="evidence" value="ECO:0007669"/>
    <property type="project" value="UniProtKB-EC"/>
</dbReference>
<comment type="similarity">
    <text evidence="2 8">Belongs to the FAN1 family.</text>
</comment>
<dbReference type="OMA" id="ECRVESM"/>
<dbReference type="PANTHER" id="PTHR15749:SF4">
    <property type="entry name" value="FANCONI-ASSOCIATED NUCLEASE 1"/>
    <property type="match status" value="1"/>
</dbReference>
<feature type="compositionally biased region" description="Polar residues" evidence="9">
    <location>
        <begin position="115"/>
        <end position="132"/>
    </location>
</feature>
<accession>A0A226EVM4</accession>
<feature type="region of interest" description="Disordered" evidence="9">
    <location>
        <begin position="1"/>
        <end position="50"/>
    </location>
</feature>
<comment type="subcellular location">
    <subcellularLocation>
        <location evidence="8">Nucleus</location>
    </subcellularLocation>
</comment>
<dbReference type="SMART" id="SM00990">
    <property type="entry name" value="VRR_NUC"/>
    <property type="match status" value="1"/>
</dbReference>
<dbReference type="InterPro" id="IPR014883">
    <property type="entry name" value="VRR_NUC"/>
</dbReference>
<keyword evidence="12" id="KW-1185">Reference proteome</keyword>
<dbReference type="Pfam" id="PF21170">
    <property type="entry name" value="FAN1_TPR"/>
    <property type="match status" value="1"/>
</dbReference>
<feature type="compositionally biased region" description="Polar residues" evidence="9">
    <location>
        <begin position="230"/>
        <end position="240"/>
    </location>
</feature>
<proteinExistence type="inferred from homology"/>
<keyword evidence="8" id="KW-0227">DNA damage</keyword>
<feature type="compositionally biased region" description="Polar residues" evidence="9">
    <location>
        <begin position="19"/>
        <end position="49"/>
    </location>
</feature>
<evidence type="ECO:0000256" key="3">
    <source>
        <dbReference type="ARBA" id="ARBA00022722"/>
    </source>
</evidence>